<reference evidence="6 7" key="1">
    <citation type="submission" date="2023-07" db="EMBL/GenBank/DDBJ databases">
        <title>Sorghum-associated microbial communities from plants grown in Nebraska, USA.</title>
        <authorList>
            <person name="Schachtman D."/>
        </authorList>
    </citation>
    <scope>NUCLEOTIDE SEQUENCE [LARGE SCALE GENOMIC DNA]</scope>
    <source>
        <strain evidence="6 7">584</strain>
    </source>
</reference>
<organism evidence="6 7">
    <name type="scientific">Inquilinus ginsengisoli</name>
    <dbReference type="NCBI Taxonomy" id="363840"/>
    <lineage>
        <taxon>Bacteria</taxon>
        <taxon>Pseudomonadati</taxon>
        <taxon>Pseudomonadota</taxon>
        <taxon>Alphaproteobacteria</taxon>
        <taxon>Rhodospirillales</taxon>
        <taxon>Rhodospirillaceae</taxon>
        <taxon>Inquilinus</taxon>
    </lineage>
</organism>
<feature type="domain" description="HTH iclR-type" evidence="4">
    <location>
        <begin position="14"/>
        <end position="79"/>
    </location>
</feature>
<evidence type="ECO:0000259" key="5">
    <source>
        <dbReference type="PROSITE" id="PS51078"/>
    </source>
</evidence>
<dbReference type="InterPro" id="IPR005471">
    <property type="entry name" value="Tscrpt_reg_IclR_N"/>
</dbReference>
<dbReference type="PANTHER" id="PTHR30136:SF24">
    <property type="entry name" value="HTH-TYPE TRANSCRIPTIONAL REPRESSOR ALLR"/>
    <property type="match status" value="1"/>
</dbReference>
<evidence type="ECO:0000313" key="7">
    <source>
        <dbReference type="Proteomes" id="UP001262410"/>
    </source>
</evidence>
<dbReference type="SMART" id="SM00346">
    <property type="entry name" value="HTH_ICLR"/>
    <property type="match status" value="1"/>
</dbReference>
<evidence type="ECO:0000259" key="4">
    <source>
        <dbReference type="PROSITE" id="PS51077"/>
    </source>
</evidence>
<name>A0ABU1JVR7_9PROT</name>
<dbReference type="Proteomes" id="UP001262410">
    <property type="component" value="Unassembled WGS sequence"/>
</dbReference>
<dbReference type="Pfam" id="PF01614">
    <property type="entry name" value="IclR_C"/>
    <property type="match status" value="1"/>
</dbReference>
<dbReference type="InterPro" id="IPR014757">
    <property type="entry name" value="Tscrpt_reg_IclR_C"/>
</dbReference>
<comment type="caution">
    <text evidence="6">The sequence shown here is derived from an EMBL/GenBank/DDBJ whole genome shotgun (WGS) entry which is preliminary data.</text>
</comment>
<dbReference type="RefSeq" id="WP_309799016.1">
    <property type="nucleotide sequence ID" value="NZ_JAVDPW010000009.1"/>
</dbReference>
<dbReference type="SUPFAM" id="SSF55781">
    <property type="entry name" value="GAF domain-like"/>
    <property type="match status" value="1"/>
</dbReference>
<dbReference type="PANTHER" id="PTHR30136">
    <property type="entry name" value="HELIX-TURN-HELIX TRANSCRIPTIONAL REGULATOR, ICLR FAMILY"/>
    <property type="match status" value="1"/>
</dbReference>
<dbReference type="SUPFAM" id="SSF46785">
    <property type="entry name" value="Winged helix' DNA-binding domain"/>
    <property type="match status" value="1"/>
</dbReference>
<dbReference type="InterPro" id="IPR050707">
    <property type="entry name" value="HTH_MetabolicPath_Reg"/>
</dbReference>
<gene>
    <name evidence="6" type="ORF">E9232_005240</name>
</gene>
<dbReference type="PROSITE" id="PS51077">
    <property type="entry name" value="HTH_ICLR"/>
    <property type="match status" value="1"/>
</dbReference>
<dbReference type="Pfam" id="PF09339">
    <property type="entry name" value="HTH_IclR"/>
    <property type="match status" value="1"/>
</dbReference>
<evidence type="ECO:0000256" key="3">
    <source>
        <dbReference type="ARBA" id="ARBA00023163"/>
    </source>
</evidence>
<dbReference type="InterPro" id="IPR036390">
    <property type="entry name" value="WH_DNA-bd_sf"/>
</dbReference>
<keyword evidence="3" id="KW-0804">Transcription</keyword>
<protein>
    <submittedName>
        <fullName evidence="6">IclR family acetate operon transcriptional repressor</fullName>
    </submittedName>
</protein>
<evidence type="ECO:0000256" key="2">
    <source>
        <dbReference type="ARBA" id="ARBA00023125"/>
    </source>
</evidence>
<feature type="domain" description="IclR-ED" evidence="5">
    <location>
        <begin position="80"/>
        <end position="263"/>
    </location>
</feature>
<evidence type="ECO:0000256" key="1">
    <source>
        <dbReference type="ARBA" id="ARBA00023015"/>
    </source>
</evidence>
<keyword evidence="7" id="KW-1185">Reference proteome</keyword>
<keyword evidence="2" id="KW-0238">DNA-binding</keyword>
<dbReference type="InterPro" id="IPR036388">
    <property type="entry name" value="WH-like_DNA-bd_sf"/>
</dbReference>
<evidence type="ECO:0000313" key="6">
    <source>
        <dbReference type="EMBL" id="MDR6292700.1"/>
    </source>
</evidence>
<dbReference type="PROSITE" id="PS51078">
    <property type="entry name" value="ICLR_ED"/>
    <property type="match status" value="1"/>
</dbReference>
<dbReference type="InterPro" id="IPR029016">
    <property type="entry name" value="GAF-like_dom_sf"/>
</dbReference>
<proteinExistence type="predicted"/>
<accession>A0ABU1JVR7</accession>
<dbReference type="EMBL" id="JAVDPW010000009">
    <property type="protein sequence ID" value="MDR6292700.1"/>
    <property type="molecule type" value="Genomic_DNA"/>
</dbReference>
<dbReference type="Gene3D" id="3.30.450.40">
    <property type="match status" value="1"/>
</dbReference>
<dbReference type="Gene3D" id="1.10.10.10">
    <property type="entry name" value="Winged helix-like DNA-binding domain superfamily/Winged helix DNA-binding domain"/>
    <property type="match status" value="1"/>
</dbReference>
<sequence length="276" mass="29195">MTRRLAMADERYRVQSLGRALDLLEHIAAAGGDGARLTDLAQATGLSKAAAYAILQTFLAHGVVADSGQGATRRYRLGLALVRLGDLAVASIGLADTALPVLRDLTRAVGMTSRVAVLDHGFAVVIGRVDGPGSVQFEAALGRREWPHCSGVGKALLAAMPRPEALAILRRVGHPNRTPHTLCTLAALEADFDRIALCRYAVDDEEDNEGVFCLAACVFDRGGEAAGAISVTGLKQRLPEEKVPALAEAVIDHADRISQRLGGPSAEVAWARRRPA</sequence>
<keyword evidence="1" id="KW-0805">Transcription regulation</keyword>